<accession>A9UTQ5</accession>
<evidence type="ECO:0000256" key="1">
    <source>
        <dbReference type="SAM" id="MobiDB-lite"/>
    </source>
</evidence>
<dbReference type="EMBL" id="CH991545">
    <property type="protein sequence ID" value="EDQ91531.1"/>
    <property type="molecule type" value="Genomic_DNA"/>
</dbReference>
<organism evidence="2 3">
    <name type="scientific">Monosiga brevicollis</name>
    <name type="common">Choanoflagellate</name>
    <dbReference type="NCBI Taxonomy" id="81824"/>
    <lineage>
        <taxon>Eukaryota</taxon>
        <taxon>Choanoflagellata</taxon>
        <taxon>Craspedida</taxon>
        <taxon>Salpingoecidae</taxon>
        <taxon>Monosiga</taxon>
    </lineage>
</organism>
<reference evidence="2 3" key="1">
    <citation type="journal article" date="2008" name="Nature">
        <title>The genome of the choanoflagellate Monosiga brevicollis and the origin of metazoans.</title>
        <authorList>
            <consortium name="JGI Sequencing"/>
            <person name="King N."/>
            <person name="Westbrook M.J."/>
            <person name="Young S.L."/>
            <person name="Kuo A."/>
            <person name="Abedin M."/>
            <person name="Chapman J."/>
            <person name="Fairclough S."/>
            <person name="Hellsten U."/>
            <person name="Isogai Y."/>
            <person name="Letunic I."/>
            <person name="Marr M."/>
            <person name="Pincus D."/>
            <person name="Putnam N."/>
            <person name="Rokas A."/>
            <person name="Wright K.J."/>
            <person name="Zuzow R."/>
            <person name="Dirks W."/>
            <person name="Good M."/>
            <person name="Goodstein D."/>
            <person name="Lemons D."/>
            <person name="Li W."/>
            <person name="Lyons J.B."/>
            <person name="Morris A."/>
            <person name="Nichols S."/>
            <person name="Richter D.J."/>
            <person name="Salamov A."/>
            <person name="Bork P."/>
            <person name="Lim W.A."/>
            <person name="Manning G."/>
            <person name="Miller W.T."/>
            <person name="McGinnis W."/>
            <person name="Shapiro H."/>
            <person name="Tjian R."/>
            <person name="Grigoriev I.V."/>
            <person name="Rokhsar D."/>
        </authorList>
    </citation>
    <scope>NUCLEOTIDE SEQUENCE [LARGE SCALE GENOMIC DNA]</scope>
    <source>
        <strain evidence="3">MX1 / ATCC 50154</strain>
    </source>
</reference>
<dbReference type="RefSeq" id="XP_001743953.1">
    <property type="nucleotide sequence ID" value="XM_001743901.1"/>
</dbReference>
<keyword evidence="3" id="KW-1185">Reference proteome</keyword>
<gene>
    <name evidence="2" type="ORF">MONBRDRAFT_36198</name>
</gene>
<evidence type="ECO:0000313" key="2">
    <source>
        <dbReference type="EMBL" id="EDQ91531.1"/>
    </source>
</evidence>
<dbReference type="GeneID" id="5889206"/>
<dbReference type="KEGG" id="mbr:MONBRDRAFT_36198"/>
<dbReference type="AlphaFoldDB" id="A9UTQ5"/>
<dbReference type="Proteomes" id="UP000001357">
    <property type="component" value="Unassembled WGS sequence"/>
</dbReference>
<sequence length="440" mass="47966">MAEASSSSRALFERFQADFPSSCHSKLRQLLRLARPDDLSLDSPGHVACPICAAEMPLDQVDAHIEAGCPPAETPSSTTKIPMPGPVPGGVTPPAKREKPNPPTEASQTQEESPAAISAPKVKSKSKDKPPAAVSSRGSSRGGSGNLHAFFGGEDTTVPGYFVLHRTAGLPTHATFEREAPPGFQALQHTFTWEGKQVWTRDKREKHILSGAQLKAPPTLTRQLLARLGWAKSAQLPPSLPIDGVRTSRSIVMPSCFKVIYRCVSDDLVEFHDVDPGLSSAFTASHRLRARARLGHTLLKKCVRRCRAELAVCSARELLLFDPIKVLRRLPVIMIEDGQLLECLPALVWYMVALSKSYRLSDADTAFLLGVVHAVAASPFKDGAVTWGEVDEKFNGRHIVKVSCRSIPCYAQMCCHSIRWYLLTRPCSGLGHHACVGQTF</sequence>
<name>A9UTQ5_MONBE</name>
<protein>
    <submittedName>
        <fullName evidence="2">Uncharacterized protein</fullName>
    </submittedName>
</protein>
<feature type="region of interest" description="Disordered" evidence="1">
    <location>
        <begin position="66"/>
        <end position="151"/>
    </location>
</feature>
<proteinExistence type="predicted"/>
<dbReference type="InParanoid" id="A9UTQ5"/>
<evidence type="ECO:0000313" key="3">
    <source>
        <dbReference type="Proteomes" id="UP000001357"/>
    </source>
</evidence>